<dbReference type="Proteomes" id="UP000321291">
    <property type="component" value="Chromosome"/>
</dbReference>
<dbReference type="RefSeq" id="WP_146783320.1">
    <property type="nucleotide sequence ID" value="NZ_CP042434.1"/>
</dbReference>
<feature type="domain" description="FAD dependent oxidoreductase" evidence="1">
    <location>
        <begin position="5"/>
        <end position="339"/>
    </location>
</feature>
<name>A0A5B8VNC5_9BACT</name>
<proteinExistence type="predicted"/>
<dbReference type="GO" id="GO:0005737">
    <property type="term" value="C:cytoplasm"/>
    <property type="evidence" value="ECO:0007669"/>
    <property type="project" value="TreeGrafter"/>
</dbReference>
<evidence type="ECO:0000259" key="1">
    <source>
        <dbReference type="Pfam" id="PF01266"/>
    </source>
</evidence>
<dbReference type="AlphaFoldDB" id="A0A5B8VNC5"/>
<organism evidence="2 3">
    <name type="scientific">Arachidicoccus ginsenosidivorans</name>
    <dbReference type="NCBI Taxonomy" id="496057"/>
    <lineage>
        <taxon>Bacteria</taxon>
        <taxon>Pseudomonadati</taxon>
        <taxon>Bacteroidota</taxon>
        <taxon>Chitinophagia</taxon>
        <taxon>Chitinophagales</taxon>
        <taxon>Chitinophagaceae</taxon>
        <taxon>Arachidicoccus</taxon>
    </lineage>
</organism>
<protein>
    <submittedName>
        <fullName evidence="2">FAD-binding oxidoreductase</fullName>
    </submittedName>
</protein>
<dbReference type="InterPro" id="IPR036188">
    <property type="entry name" value="FAD/NAD-bd_sf"/>
</dbReference>
<evidence type="ECO:0000313" key="3">
    <source>
        <dbReference type="Proteomes" id="UP000321291"/>
    </source>
</evidence>
<keyword evidence="3" id="KW-1185">Reference proteome</keyword>
<dbReference type="Pfam" id="PF01266">
    <property type="entry name" value="DAO"/>
    <property type="match status" value="1"/>
</dbReference>
<dbReference type="KEGG" id="agi:FSB73_13850"/>
<accession>A0A5B8VNC5</accession>
<dbReference type="OrthoDB" id="214253at2"/>
<gene>
    <name evidence="2" type="ORF">FSB73_13850</name>
</gene>
<evidence type="ECO:0000313" key="2">
    <source>
        <dbReference type="EMBL" id="QEC72601.1"/>
    </source>
</evidence>
<dbReference type="PANTHER" id="PTHR13847">
    <property type="entry name" value="SARCOSINE DEHYDROGENASE-RELATED"/>
    <property type="match status" value="1"/>
</dbReference>
<dbReference type="PANTHER" id="PTHR13847:SF261">
    <property type="entry name" value="FAD-DEPENDENT OXIDOREDUCTASE FAMILY PROTEIN"/>
    <property type="match status" value="1"/>
</dbReference>
<dbReference type="Gene3D" id="3.30.9.10">
    <property type="entry name" value="D-Amino Acid Oxidase, subunit A, domain 2"/>
    <property type="match status" value="1"/>
</dbReference>
<dbReference type="SUPFAM" id="SSF51971">
    <property type="entry name" value="Nucleotide-binding domain"/>
    <property type="match status" value="1"/>
</dbReference>
<dbReference type="Gene3D" id="3.50.50.60">
    <property type="entry name" value="FAD/NAD(P)-binding domain"/>
    <property type="match status" value="1"/>
</dbReference>
<dbReference type="PRINTS" id="PR00420">
    <property type="entry name" value="RNGMNOXGNASE"/>
</dbReference>
<reference evidence="2 3" key="1">
    <citation type="journal article" date="2017" name="Int. J. Syst. Evol. Microbiol.">
        <title>Arachidicoccus ginsenosidivorans sp. nov., with ginsenoside-converting activity isolated from ginseng cultivating soil.</title>
        <authorList>
            <person name="Siddiqi M.Z."/>
            <person name="Aslam Z."/>
            <person name="Im W.T."/>
        </authorList>
    </citation>
    <scope>NUCLEOTIDE SEQUENCE [LARGE SCALE GENOMIC DNA]</scope>
    <source>
        <strain evidence="2 3">Gsoil 809</strain>
    </source>
</reference>
<sequence>MKAVDVIIVGQGIAGTLLSFELMEAGLSVMVVDATGLAGASRVASGVINPVTGRRVVETWKIAALLPLATSCYQRISSLLGIATVAKPLDILAVHGSIQMQEAFNKRLQQGSTYLKSVPNEEDYHTFFKMRDGLHGISPAILIDLQNLFTAYRAYLIENNKLISAHFDWNALQLPDSSQSSFVYQKEGISLSSKWVIAAEGITSGQNPYFEQVAFRYNKGEALIISVPGLPREQIYKLRYSLVPWGDNQTDENLFWVGSSYQWDYKDDQPSVNFKEAVTAFLDAELLLPYQITDHLAAIRPASVNRRPFAGVHKDYPRLGLLNGLGTKGCSLAPYLARAWRDYIMEGKPFDLEVALETTRH</sequence>
<dbReference type="InterPro" id="IPR006076">
    <property type="entry name" value="FAD-dep_OxRdtase"/>
</dbReference>
<dbReference type="EMBL" id="CP042434">
    <property type="protein sequence ID" value="QEC72601.1"/>
    <property type="molecule type" value="Genomic_DNA"/>
</dbReference>